<feature type="region of interest" description="Disordered" evidence="1">
    <location>
        <begin position="52"/>
        <end position="85"/>
    </location>
</feature>
<dbReference type="AlphaFoldDB" id="A0A6P4BWB6"/>
<dbReference type="PANTHER" id="PTHR33240:SF15">
    <property type="entry name" value="GAG-PRO-LIKE PROTEIN"/>
    <property type="match status" value="1"/>
</dbReference>
<evidence type="ECO:0000313" key="3">
    <source>
        <dbReference type="RefSeq" id="XP_015947278.2"/>
    </source>
</evidence>
<name>A0A6P4BWB6_ARADU</name>
<keyword evidence="2" id="KW-1185">Reference proteome</keyword>
<evidence type="ECO:0000256" key="1">
    <source>
        <dbReference type="SAM" id="MobiDB-lite"/>
    </source>
</evidence>
<sequence length="393" mass="44108">MTRFAEATMEIPDLSPEVHPHALKSGLRPGKFQETIAVTKPKTLDEFREKAAGQMEVEELREARKTDKHPTKREEDKALRSTSNKELKKPFKLTPKFDNYTRFNTKREDIIKEILHAKIIKPPIRAGNYQDQRFVDKTKHCAFHQKFGHTTDDCVAAKDLLERLARQGLLDKYIDGRRGRGENKVLGTTGQGTEENDKRHWANPSQPRGVINCISGGFASGGTTSSARKRSYREMLAIEGATFFPQKDTPRGEITFTSSDCTSASPNLDDPVVISVQVGDLLVRKVLLDPGSSADVLFYSTFQKMNLFDKIIQPYSGDLIGFSGERVSVMGSVWLKTMLGEHPRSKIIDIQYVVVNCTSPYNIILGRPALNSFGAIVSTLHLCVKFHVHIFVE</sequence>
<reference evidence="3" key="1">
    <citation type="submission" date="2025-08" db="UniProtKB">
        <authorList>
            <consortium name="RefSeq"/>
        </authorList>
    </citation>
    <scope>IDENTIFICATION</scope>
    <source>
        <tissue evidence="3">Whole plant</tissue>
    </source>
</reference>
<dbReference type="GeneID" id="107472258"/>
<feature type="compositionally biased region" description="Basic and acidic residues" evidence="1">
    <location>
        <begin position="58"/>
        <end position="85"/>
    </location>
</feature>
<accession>A0A6P4BWB6</accession>
<protein>
    <submittedName>
        <fullName evidence="3">Uncharacterized protein LOC107472258</fullName>
    </submittedName>
</protein>
<feature type="region of interest" description="Disordered" evidence="1">
    <location>
        <begin position="181"/>
        <end position="206"/>
    </location>
</feature>
<organism evidence="2 3">
    <name type="scientific">Arachis duranensis</name>
    <name type="common">Wild peanut</name>
    <dbReference type="NCBI Taxonomy" id="130453"/>
    <lineage>
        <taxon>Eukaryota</taxon>
        <taxon>Viridiplantae</taxon>
        <taxon>Streptophyta</taxon>
        <taxon>Embryophyta</taxon>
        <taxon>Tracheophyta</taxon>
        <taxon>Spermatophyta</taxon>
        <taxon>Magnoliopsida</taxon>
        <taxon>eudicotyledons</taxon>
        <taxon>Gunneridae</taxon>
        <taxon>Pentapetalae</taxon>
        <taxon>rosids</taxon>
        <taxon>fabids</taxon>
        <taxon>Fabales</taxon>
        <taxon>Fabaceae</taxon>
        <taxon>Papilionoideae</taxon>
        <taxon>50 kb inversion clade</taxon>
        <taxon>dalbergioids sensu lato</taxon>
        <taxon>Dalbergieae</taxon>
        <taxon>Pterocarpus clade</taxon>
        <taxon>Arachis</taxon>
    </lineage>
</organism>
<dbReference type="PANTHER" id="PTHR33240">
    <property type="entry name" value="OS08G0508500 PROTEIN"/>
    <property type="match status" value="1"/>
</dbReference>
<evidence type="ECO:0000313" key="2">
    <source>
        <dbReference type="Proteomes" id="UP000515211"/>
    </source>
</evidence>
<dbReference type="Gene3D" id="2.40.70.10">
    <property type="entry name" value="Acid Proteases"/>
    <property type="match status" value="1"/>
</dbReference>
<proteinExistence type="predicted"/>
<gene>
    <name evidence="3" type="primary">LOC107472258</name>
</gene>
<dbReference type="RefSeq" id="XP_015947278.2">
    <property type="nucleotide sequence ID" value="XM_016091792.2"/>
</dbReference>
<dbReference type="InterPro" id="IPR021109">
    <property type="entry name" value="Peptidase_aspartic_dom_sf"/>
</dbReference>
<dbReference type="CDD" id="cd00303">
    <property type="entry name" value="retropepsin_like"/>
    <property type="match status" value="1"/>
</dbReference>
<dbReference type="KEGG" id="adu:107472258"/>
<dbReference type="Proteomes" id="UP000515211">
    <property type="component" value="Unplaced"/>
</dbReference>